<sequence length="307" mass="34320">MQVIGLTVISLAKGAIGPDVFHNFNALLQILRASIDKTSQEDETMVDGRSQTSSEERQFQEAIINTIAEFAKNLPDTQKIEILKFILNFEPMAKYHPENGIRPRPLIMVLLQTMLTVATQYRTVAISNALNSDFLNLLLRGVAIDRDPAIRIIVQKILHTLLDRHGNTDRLLNVQVYNDQPLESYFVWEEPSRQDILFMKKTGVLLTENIYHQLLDPTNKVDCLEHLFCTVGLVALELGADQVIAELFRLILAVQKKIVDEPPTLPIPHRCALHALLAGAMSLIVQLASLSDLCAHVNEVCALVTTG</sequence>
<name>A0A183AJH0_9TREM</name>
<protein>
    <submittedName>
        <fullName evidence="3">Protein EFR3 homolog A</fullName>
    </submittedName>
</protein>
<dbReference type="OrthoDB" id="19232at2759"/>
<evidence type="ECO:0000313" key="3">
    <source>
        <dbReference type="WBParaSite" id="ECPE_0000712001-mRNA-1"/>
    </source>
</evidence>
<evidence type="ECO:0000313" key="1">
    <source>
        <dbReference type="EMBL" id="VDP80189.1"/>
    </source>
</evidence>
<dbReference type="PANTHER" id="PTHR12444:SF8">
    <property type="entry name" value="PROTEIN EFR3 HOMOLOG CMP44E"/>
    <property type="match status" value="1"/>
</dbReference>
<organism evidence="3">
    <name type="scientific">Echinostoma caproni</name>
    <dbReference type="NCBI Taxonomy" id="27848"/>
    <lineage>
        <taxon>Eukaryota</taxon>
        <taxon>Metazoa</taxon>
        <taxon>Spiralia</taxon>
        <taxon>Lophotrochozoa</taxon>
        <taxon>Platyhelminthes</taxon>
        <taxon>Trematoda</taxon>
        <taxon>Digenea</taxon>
        <taxon>Plagiorchiida</taxon>
        <taxon>Echinostomata</taxon>
        <taxon>Echinostomatoidea</taxon>
        <taxon>Echinostomatidae</taxon>
        <taxon>Echinostoma</taxon>
    </lineage>
</organism>
<gene>
    <name evidence="1" type="ORF">ECPE_LOCUS7105</name>
</gene>
<dbReference type="InterPro" id="IPR051851">
    <property type="entry name" value="EFR3_Homologs"/>
</dbReference>
<keyword evidence="2" id="KW-1185">Reference proteome</keyword>
<evidence type="ECO:0000313" key="2">
    <source>
        <dbReference type="Proteomes" id="UP000272942"/>
    </source>
</evidence>
<dbReference type="EMBL" id="UZAN01044176">
    <property type="protein sequence ID" value="VDP80189.1"/>
    <property type="molecule type" value="Genomic_DNA"/>
</dbReference>
<proteinExistence type="predicted"/>
<dbReference type="WBParaSite" id="ECPE_0000712001-mRNA-1">
    <property type="protein sequence ID" value="ECPE_0000712001-mRNA-1"/>
    <property type="gene ID" value="ECPE_0000712001"/>
</dbReference>
<reference evidence="3" key="1">
    <citation type="submission" date="2016-06" db="UniProtKB">
        <authorList>
            <consortium name="WormBaseParasite"/>
        </authorList>
    </citation>
    <scope>IDENTIFICATION</scope>
</reference>
<dbReference type="PANTHER" id="PTHR12444">
    <property type="entry name" value="PROTEIN EFR3 HOMOLOG CMP44E"/>
    <property type="match status" value="1"/>
</dbReference>
<accession>A0A183AJH0</accession>
<dbReference type="GO" id="GO:0072659">
    <property type="term" value="P:protein localization to plasma membrane"/>
    <property type="evidence" value="ECO:0007669"/>
    <property type="project" value="TreeGrafter"/>
</dbReference>
<dbReference type="GO" id="GO:0005886">
    <property type="term" value="C:plasma membrane"/>
    <property type="evidence" value="ECO:0007669"/>
    <property type="project" value="TreeGrafter"/>
</dbReference>
<dbReference type="Proteomes" id="UP000272942">
    <property type="component" value="Unassembled WGS sequence"/>
</dbReference>
<reference evidence="1 2" key="2">
    <citation type="submission" date="2018-11" db="EMBL/GenBank/DDBJ databases">
        <authorList>
            <consortium name="Pathogen Informatics"/>
        </authorList>
    </citation>
    <scope>NUCLEOTIDE SEQUENCE [LARGE SCALE GENOMIC DNA]</scope>
    <source>
        <strain evidence="1 2">Egypt</strain>
    </source>
</reference>
<dbReference type="AlphaFoldDB" id="A0A183AJH0"/>